<dbReference type="RefSeq" id="WP_405149855.1">
    <property type="nucleotide sequence ID" value="NZ_CP109527.1"/>
</dbReference>
<evidence type="ECO:0000313" key="3">
    <source>
        <dbReference type="Proteomes" id="UP001621418"/>
    </source>
</evidence>
<accession>A0ABZ1ND28</accession>
<proteinExistence type="predicted"/>
<evidence type="ECO:0000256" key="1">
    <source>
        <dbReference type="SAM" id="SignalP"/>
    </source>
</evidence>
<sequence length="122" mass="11975">MKRVLASAGIAAAIMMSGAAMASADVTTAPVAGPATGSSGSALIEALLRQIGLGSSQPCDGIMLDTCIPVGAASAPQAVPVADSGSALMTPEIVSAINHALAWLYNGSSEPCVSFGPNCAWE</sequence>
<dbReference type="EMBL" id="CP109527">
    <property type="protein sequence ID" value="WTY37914.1"/>
    <property type="molecule type" value="Genomic_DNA"/>
</dbReference>
<reference evidence="2 3" key="1">
    <citation type="submission" date="2022-10" db="EMBL/GenBank/DDBJ databases">
        <title>The complete genomes of actinobacterial strains from the NBC collection.</title>
        <authorList>
            <person name="Joergensen T.S."/>
            <person name="Alvarez Arevalo M."/>
            <person name="Sterndorff E.B."/>
            <person name="Faurdal D."/>
            <person name="Vuksanovic O."/>
            <person name="Mourched A.-S."/>
            <person name="Charusanti P."/>
            <person name="Shaw S."/>
            <person name="Blin K."/>
            <person name="Weber T."/>
        </authorList>
    </citation>
    <scope>NUCLEOTIDE SEQUENCE [LARGE SCALE GENOMIC DNA]</scope>
    <source>
        <strain evidence="2 3">NBC_01413</strain>
    </source>
</reference>
<feature type="signal peptide" evidence="1">
    <location>
        <begin position="1"/>
        <end position="22"/>
    </location>
</feature>
<organism evidence="2 3">
    <name type="scientific">Nocardia salmonicida</name>
    <dbReference type="NCBI Taxonomy" id="53431"/>
    <lineage>
        <taxon>Bacteria</taxon>
        <taxon>Bacillati</taxon>
        <taxon>Actinomycetota</taxon>
        <taxon>Actinomycetes</taxon>
        <taxon>Mycobacteriales</taxon>
        <taxon>Nocardiaceae</taxon>
        <taxon>Nocardia</taxon>
    </lineage>
</organism>
<evidence type="ECO:0008006" key="4">
    <source>
        <dbReference type="Google" id="ProtNLM"/>
    </source>
</evidence>
<keyword evidence="1" id="KW-0732">Signal</keyword>
<gene>
    <name evidence="2" type="ORF">OG308_08785</name>
</gene>
<protein>
    <recommendedName>
        <fullName evidence="4">Secreted protein</fullName>
    </recommendedName>
</protein>
<name>A0ABZ1ND28_9NOCA</name>
<keyword evidence="3" id="KW-1185">Reference proteome</keyword>
<dbReference type="Proteomes" id="UP001621418">
    <property type="component" value="Chromosome"/>
</dbReference>
<feature type="chain" id="PRO_5045191472" description="Secreted protein" evidence="1">
    <location>
        <begin position="23"/>
        <end position="122"/>
    </location>
</feature>
<evidence type="ECO:0000313" key="2">
    <source>
        <dbReference type="EMBL" id="WTY37914.1"/>
    </source>
</evidence>